<dbReference type="EMBL" id="AATP01000003">
    <property type="protein sequence ID" value="EAU41395.1"/>
    <property type="molecule type" value="Genomic_DNA"/>
</dbReference>
<dbReference type="InterPro" id="IPR036291">
    <property type="entry name" value="NAD(P)-bd_dom_sf"/>
</dbReference>
<sequence>MSLITLVIGASGGIGTALVERCREDGEVVGLSRSADGLDVTDEASIERALSSIDGPFDRVFVATGILTARRGKPEKKLGDCEPDELTTLFAVNATGPLLVLKHLIPKLDRDHPVKIGVLSARIGSIGDNGLGGWYAYRASKAALNQLVRTAAIELKRSYRQAVLIALHPGTVATPFTADFQDHHSTDEPAKAASNLVRTLDARGMEESGTFWDQNNEPIQW</sequence>
<organism evidence="1 2">
    <name type="scientific">Fulvimarina pelagi HTCC2506</name>
    <dbReference type="NCBI Taxonomy" id="314231"/>
    <lineage>
        <taxon>Bacteria</taxon>
        <taxon>Pseudomonadati</taxon>
        <taxon>Pseudomonadota</taxon>
        <taxon>Alphaproteobacteria</taxon>
        <taxon>Hyphomicrobiales</taxon>
        <taxon>Aurantimonadaceae</taxon>
        <taxon>Fulvimarina</taxon>
    </lineage>
</organism>
<dbReference type="PANTHER" id="PTHR45458:SF1">
    <property type="entry name" value="SHORT CHAIN DEHYDROGENASE"/>
    <property type="match status" value="1"/>
</dbReference>
<dbReference type="RefSeq" id="WP_007065444.1">
    <property type="nucleotide sequence ID" value="NZ_DS022272.1"/>
</dbReference>
<dbReference type="AlphaFoldDB" id="Q0G203"/>
<accession>Q0G203</accession>
<dbReference type="eggNOG" id="COG1028">
    <property type="taxonomic scope" value="Bacteria"/>
</dbReference>
<evidence type="ECO:0000313" key="1">
    <source>
        <dbReference type="EMBL" id="EAU41395.1"/>
    </source>
</evidence>
<dbReference type="Proteomes" id="UP000004310">
    <property type="component" value="Unassembled WGS sequence"/>
</dbReference>
<dbReference type="InterPro" id="IPR052184">
    <property type="entry name" value="SDR_enzymes"/>
</dbReference>
<dbReference type="PRINTS" id="PR00081">
    <property type="entry name" value="GDHRDH"/>
</dbReference>
<gene>
    <name evidence="1" type="ORF">FP2506_01470</name>
</gene>
<dbReference type="STRING" id="217511.GCA_001463845_02229"/>
<name>Q0G203_9HYPH</name>
<dbReference type="InterPro" id="IPR002347">
    <property type="entry name" value="SDR_fam"/>
</dbReference>
<reference evidence="1 2" key="1">
    <citation type="journal article" date="2010" name="J. Bacteriol.">
        <title>Genome sequence of Fulvimarina pelagi HTCC2506T, a Mn(II)-oxidizing alphaproteobacterium possessing an aerobic anoxygenic photosynthetic gene cluster and Xanthorhodopsin.</title>
        <authorList>
            <person name="Kang I."/>
            <person name="Oh H.M."/>
            <person name="Lim S.I."/>
            <person name="Ferriera S."/>
            <person name="Giovannoni S.J."/>
            <person name="Cho J.C."/>
        </authorList>
    </citation>
    <scope>NUCLEOTIDE SEQUENCE [LARGE SCALE GENOMIC DNA]</scope>
    <source>
        <strain evidence="1 2">HTCC2506</strain>
    </source>
</reference>
<dbReference type="Pfam" id="PF00106">
    <property type="entry name" value="adh_short"/>
    <property type="match status" value="1"/>
</dbReference>
<protein>
    <submittedName>
        <fullName evidence="1">Uncharacterized protein</fullName>
    </submittedName>
</protein>
<dbReference type="PANTHER" id="PTHR45458">
    <property type="entry name" value="SHORT-CHAIN DEHYDROGENASE/REDUCTASE SDR"/>
    <property type="match status" value="1"/>
</dbReference>
<dbReference type="HOGENOM" id="CLU_010194_9_7_5"/>
<dbReference type="SUPFAM" id="SSF51735">
    <property type="entry name" value="NAD(P)-binding Rossmann-fold domains"/>
    <property type="match status" value="1"/>
</dbReference>
<proteinExistence type="predicted"/>
<dbReference type="Gene3D" id="3.40.50.720">
    <property type="entry name" value="NAD(P)-binding Rossmann-like Domain"/>
    <property type="match status" value="1"/>
</dbReference>
<dbReference type="GO" id="GO:0016616">
    <property type="term" value="F:oxidoreductase activity, acting on the CH-OH group of donors, NAD or NADP as acceptor"/>
    <property type="evidence" value="ECO:0007669"/>
    <property type="project" value="TreeGrafter"/>
</dbReference>
<comment type="caution">
    <text evidence="1">The sequence shown here is derived from an EMBL/GenBank/DDBJ whole genome shotgun (WGS) entry which is preliminary data.</text>
</comment>
<evidence type="ECO:0000313" key="2">
    <source>
        <dbReference type="Proteomes" id="UP000004310"/>
    </source>
</evidence>
<keyword evidence="2" id="KW-1185">Reference proteome</keyword>